<keyword evidence="1" id="KW-0812">Transmembrane</keyword>
<keyword evidence="4" id="KW-1185">Reference proteome</keyword>
<dbReference type="EMBL" id="CAJHJT010000001">
    <property type="protein sequence ID" value="CAD6994004.1"/>
    <property type="molecule type" value="Genomic_DNA"/>
</dbReference>
<keyword evidence="1" id="KW-1133">Transmembrane helix</keyword>
<evidence type="ECO:0000313" key="4">
    <source>
        <dbReference type="Proteomes" id="UP000606786"/>
    </source>
</evidence>
<feature type="transmembrane region" description="Helical" evidence="1">
    <location>
        <begin position="55"/>
        <end position="75"/>
    </location>
</feature>
<evidence type="ECO:0000259" key="2">
    <source>
        <dbReference type="PROSITE" id="PS51186"/>
    </source>
</evidence>
<reference evidence="3" key="1">
    <citation type="submission" date="2020-11" db="EMBL/GenBank/DDBJ databases">
        <authorList>
            <person name="Whitehead M."/>
        </authorList>
    </citation>
    <scope>NUCLEOTIDE SEQUENCE</scope>
    <source>
        <strain evidence="3">EGII</strain>
    </source>
</reference>
<feature type="domain" description="N-acetyltransferase" evidence="2">
    <location>
        <begin position="99"/>
        <end position="250"/>
    </location>
</feature>
<proteinExistence type="predicted"/>
<dbReference type="InterPro" id="IPR016181">
    <property type="entry name" value="Acyl_CoA_acyltransferase"/>
</dbReference>
<organism evidence="3 4">
    <name type="scientific">Ceratitis capitata</name>
    <name type="common">Mediterranean fruit fly</name>
    <name type="synonym">Tephritis capitata</name>
    <dbReference type="NCBI Taxonomy" id="7213"/>
    <lineage>
        <taxon>Eukaryota</taxon>
        <taxon>Metazoa</taxon>
        <taxon>Ecdysozoa</taxon>
        <taxon>Arthropoda</taxon>
        <taxon>Hexapoda</taxon>
        <taxon>Insecta</taxon>
        <taxon>Pterygota</taxon>
        <taxon>Neoptera</taxon>
        <taxon>Endopterygota</taxon>
        <taxon>Diptera</taxon>
        <taxon>Brachycera</taxon>
        <taxon>Muscomorpha</taxon>
        <taxon>Tephritoidea</taxon>
        <taxon>Tephritidae</taxon>
        <taxon>Ceratitis</taxon>
        <taxon>Ceratitis</taxon>
    </lineage>
</organism>
<keyword evidence="1" id="KW-0472">Membrane</keyword>
<gene>
    <name evidence="3" type="ORF">CCAP1982_LOCUS2784</name>
</gene>
<dbReference type="AlphaFoldDB" id="A0A811U4S7"/>
<evidence type="ECO:0000313" key="3">
    <source>
        <dbReference type="EMBL" id="CAD6994004.1"/>
    </source>
</evidence>
<dbReference type="PROSITE" id="PS51186">
    <property type="entry name" value="GNAT"/>
    <property type="match status" value="1"/>
</dbReference>
<dbReference type="OrthoDB" id="41532at2759"/>
<dbReference type="Pfam" id="PF00583">
    <property type="entry name" value="Acetyltransf_1"/>
    <property type="match status" value="1"/>
</dbReference>
<comment type="caution">
    <text evidence="3">The sequence shown here is derived from an EMBL/GenBank/DDBJ whole genome shotgun (WGS) entry which is preliminary data.</text>
</comment>
<name>A0A811U4S7_CERCA</name>
<feature type="transmembrane region" description="Helical" evidence="1">
    <location>
        <begin position="81"/>
        <end position="101"/>
    </location>
</feature>
<sequence length="270" mass="31788">MQPFIIIRNYRDDDELKCQELVRDYIMSFVKKSFYCFCFREVCGYIKLLSLNESIYITLQFIVITWAILFIFIGVPLQFCAMTIPGCIFFLFSGTYFSFYAKAVELMRTKPSQSLVAECYEPFIFRLKPKEATYQIFLDDPPYEKSYLNKFRKKIIATISIKKHNSLYNAAWIYRFAIAPDYPFSKIAEPMFNLVCKKCIANGCSSLECTISEWQEEERDFFDNKGFATRQIYHKQIIGSTLTVMKTLLTYDLHPNAQQQTNHTKLDIMK</sequence>
<dbReference type="Gene3D" id="3.40.630.30">
    <property type="match status" value="1"/>
</dbReference>
<evidence type="ECO:0000256" key="1">
    <source>
        <dbReference type="SAM" id="Phobius"/>
    </source>
</evidence>
<dbReference type="InterPro" id="IPR000182">
    <property type="entry name" value="GNAT_dom"/>
</dbReference>
<dbReference type="Proteomes" id="UP000606786">
    <property type="component" value="Unassembled WGS sequence"/>
</dbReference>
<dbReference type="GO" id="GO:0016747">
    <property type="term" value="F:acyltransferase activity, transferring groups other than amino-acyl groups"/>
    <property type="evidence" value="ECO:0007669"/>
    <property type="project" value="InterPro"/>
</dbReference>
<accession>A0A811U4S7</accession>
<dbReference type="CDD" id="cd04301">
    <property type="entry name" value="NAT_SF"/>
    <property type="match status" value="1"/>
</dbReference>
<dbReference type="SUPFAM" id="SSF55729">
    <property type="entry name" value="Acyl-CoA N-acyltransferases (Nat)"/>
    <property type="match status" value="1"/>
</dbReference>
<protein>
    <submittedName>
        <fullName evidence="3">(Mediterranean fruit fly) hypothetical protein</fullName>
    </submittedName>
</protein>